<dbReference type="SUPFAM" id="SSF51735">
    <property type="entry name" value="NAD(P)-binding Rossmann-fold domains"/>
    <property type="match status" value="1"/>
</dbReference>
<dbReference type="PANTHER" id="PTHR43157">
    <property type="entry name" value="PHOSPHATIDYLINOSITOL-GLYCAN BIOSYNTHESIS CLASS F PROTEIN-RELATED"/>
    <property type="match status" value="1"/>
</dbReference>
<keyword evidence="3" id="KW-1185">Reference proteome</keyword>
<name>A0A9N8HH87_9STRA</name>
<protein>
    <submittedName>
        <fullName evidence="2">Short-chain dehydrogenase TIC 32, chloroplastic</fullName>
    </submittedName>
</protein>
<proteinExistence type="predicted"/>
<dbReference type="Proteomes" id="UP001153069">
    <property type="component" value="Unassembled WGS sequence"/>
</dbReference>
<evidence type="ECO:0000313" key="2">
    <source>
        <dbReference type="EMBL" id="CAB9513926.1"/>
    </source>
</evidence>
<gene>
    <name evidence="2" type="ORF">SEMRO_622_G176900.1</name>
</gene>
<accession>A0A9N8HH87</accession>
<dbReference type="Gene3D" id="3.40.50.720">
    <property type="entry name" value="NAD(P)-binding Rossmann-like Domain"/>
    <property type="match status" value="1"/>
</dbReference>
<dbReference type="PRINTS" id="PR00081">
    <property type="entry name" value="GDHRDH"/>
</dbReference>
<reference evidence="2" key="1">
    <citation type="submission" date="2020-06" db="EMBL/GenBank/DDBJ databases">
        <authorList>
            <consortium name="Plant Systems Biology data submission"/>
        </authorList>
    </citation>
    <scope>NUCLEOTIDE SEQUENCE</scope>
    <source>
        <strain evidence="2">D6</strain>
    </source>
</reference>
<organism evidence="2 3">
    <name type="scientific">Seminavis robusta</name>
    <dbReference type="NCBI Taxonomy" id="568900"/>
    <lineage>
        <taxon>Eukaryota</taxon>
        <taxon>Sar</taxon>
        <taxon>Stramenopiles</taxon>
        <taxon>Ochrophyta</taxon>
        <taxon>Bacillariophyta</taxon>
        <taxon>Bacillariophyceae</taxon>
        <taxon>Bacillariophycidae</taxon>
        <taxon>Naviculales</taxon>
        <taxon>Naviculaceae</taxon>
        <taxon>Seminavis</taxon>
    </lineage>
</organism>
<keyword evidence="1" id="KW-0560">Oxidoreductase</keyword>
<dbReference type="GO" id="GO:0016491">
    <property type="term" value="F:oxidoreductase activity"/>
    <property type="evidence" value="ECO:0007669"/>
    <property type="project" value="UniProtKB-KW"/>
</dbReference>
<dbReference type="InterPro" id="IPR002347">
    <property type="entry name" value="SDR_fam"/>
</dbReference>
<dbReference type="AlphaFoldDB" id="A0A9N8HH87"/>
<dbReference type="EMBL" id="CAICTM010000621">
    <property type="protein sequence ID" value="CAB9513926.1"/>
    <property type="molecule type" value="Genomic_DNA"/>
</dbReference>
<evidence type="ECO:0000313" key="3">
    <source>
        <dbReference type="Proteomes" id="UP001153069"/>
    </source>
</evidence>
<dbReference type="InterPro" id="IPR036291">
    <property type="entry name" value="NAD(P)-bd_dom_sf"/>
</dbReference>
<evidence type="ECO:0000256" key="1">
    <source>
        <dbReference type="ARBA" id="ARBA00023002"/>
    </source>
</evidence>
<dbReference type="OrthoDB" id="37648at2759"/>
<comment type="caution">
    <text evidence="2">The sequence shown here is derived from an EMBL/GenBank/DDBJ whole genome shotgun (WGS) entry which is preliminary data.</text>
</comment>
<sequence length="345" mass="37147">MGILDGLVKGVAMATAAGVGTRYLLAKAPPIVCTAGTIGGATMGLLCYSRVWVQGYWIDETCRIQRDLTGSCAVVTGGTVGGIGFAAAEMLAQKGATVIVTCRSQAKGQSAVKQLREACGHNKIHYVLVDFLSNQSVRDGAAAIGKLTDRLDFLILNAGIASGPHENIWQTNHIGPFLFTQELSKLLNDTAKKHDVRVVSVSSGAHKNARIHWADPFRIPPEQRKLFGGAYGQSKLANILHMRELQHHVDAKCFSVTPGAVKTNMLLKEVPTVAHPLLYFVLRSPAIGAQVILSACLDPGIPSGSYLSNCRVKASEGFESCSNDEAQAKKLWELTERQIKENRFP</sequence>
<dbReference type="PANTHER" id="PTHR43157:SF31">
    <property type="entry name" value="PHOSPHATIDYLINOSITOL-GLYCAN BIOSYNTHESIS CLASS F PROTEIN"/>
    <property type="match status" value="1"/>
</dbReference>
<dbReference type="Pfam" id="PF00106">
    <property type="entry name" value="adh_short"/>
    <property type="match status" value="1"/>
</dbReference>